<dbReference type="PANTHER" id="PTHR46230:SF7">
    <property type="entry name" value="BOLA-LIKE PROTEIN 1"/>
    <property type="match status" value="1"/>
</dbReference>
<sequence>MQIFARTVRGRTLVVRDARTVGDATAALRARGETFDYVTNARGRVLHSDDVVEGDSTVHARVRVLGGHCQVPCGIFDDPAMVAQLREMSATIRKAMTQINELSATNTPLAINQMTRWVMTKEEHCAKIITMIDVSGRLRRRAQDSSPGDAERDEMQAKCRHGLLLPPRPLSGRSGEDVYQGLNASVQAVTTRAPARYGRARVKSFRPALLTSRAFIPLARRMFTRLAPAQVIAPTATERNRVNRGASVVTRVRPDGGACQETAGAKMNVGRPVYTAITQKLTRALAPTVLNVIDESAMHAGHVGNPSRGDPSAETHFRVEIVSDAFEGKRQVMRHRMIYDALSEEMDNPIHALQLKTKTPSEVSSA</sequence>
<dbReference type="PANTHER" id="PTHR46230">
    <property type="match status" value="1"/>
</dbReference>
<dbReference type="GO" id="GO:0004784">
    <property type="term" value="F:superoxide dismutase activity"/>
    <property type="evidence" value="ECO:0007669"/>
    <property type="project" value="InterPro"/>
</dbReference>
<dbReference type="Gene3D" id="1.20.120.400">
    <property type="entry name" value="Nickel-containing superoxide dismutase"/>
    <property type="match status" value="1"/>
</dbReference>
<evidence type="ECO:0000313" key="1">
    <source>
        <dbReference type="EMBL" id="OUS42447.1"/>
    </source>
</evidence>
<dbReference type="SUPFAM" id="SSF82657">
    <property type="entry name" value="BolA-like"/>
    <property type="match status" value="1"/>
</dbReference>
<organism evidence="1">
    <name type="scientific">Ostreococcus tauri</name>
    <name type="common">Marine green alga</name>
    <dbReference type="NCBI Taxonomy" id="70448"/>
    <lineage>
        <taxon>Eukaryota</taxon>
        <taxon>Viridiplantae</taxon>
        <taxon>Chlorophyta</taxon>
        <taxon>Mamiellophyceae</taxon>
        <taxon>Mamiellales</taxon>
        <taxon>Bathycoccaceae</taxon>
        <taxon>Ostreococcus</taxon>
    </lineage>
</organism>
<dbReference type="InterPro" id="IPR036065">
    <property type="entry name" value="BolA-like_sf"/>
</dbReference>
<reference evidence="1" key="1">
    <citation type="submission" date="2017-04" db="EMBL/GenBank/DDBJ databases">
        <title>Population genomics of picophytoplankton unveils novel chromosome hypervariability.</title>
        <authorList>
            <consortium name="DOE Joint Genome Institute"/>
            <person name="Blanc-Mathieu R."/>
            <person name="Krasovec M."/>
            <person name="Hebrard M."/>
            <person name="Yau S."/>
            <person name="Desgranges E."/>
            <person name="Martin J."/>
            <person name="Schackwitz W."/>
            <person name="Kuo A."/>
            <person name="Salin G."/>
            <person name="Donnadieu C."/>
            <person name="Desdevises Y."/>
            <person name="Sanchez-Ferandin S."/>
            <person name="Moreau H."/>
            <person name="Rivals E."/>
            <person name="Grigoriev I.V."/>
            <person name="Grimsley N."/>
            <person name="Eyre-Walker A."/>
            <person name="Piganeau G."/>
        </authorList>
    </citation>
    <scope>NUCLEOTIDE SEQUENCE [LARGE SCALE GENOMIC DNA]</scope>
    <source>
        <strain evidence="1">RCC 1115</strain>
    </source>
</reference>
<dbReference type="AlphaFoldDB" id="A0A1Y5I179"/>
<dbReference type="InterPro" id="IPR036502">
    <property type="entry name" value="NiSOD_sf"/>
</dbReference>
<dbReference type="eggNOG" id="KOG2313">
    <property type="taxonomic scope" value="Eukaryota"/>
</dbReference>
<dbReference type="GO" id="GO:0016226">
    <property type="term" value="P:iron-sulfur cluster assembly"/>
    <property type="evidence" value="ECO:0007669"/>
    <property type="project" value="TreeGrafter"/>
</dbReference>
<dbReference type="GO" id="GO:0016151">
    <property type="term" value="F:nickel cation binding"/>
    <property type="evidence" value="ECO:0007669"/>
    <property type="project" value="InterPro"/>
</dbReference>
<dbReference type="Pfam" id="PF09055">
    <property type="entry name" value="Sod_Ni"/>
    <property type="match status" value="1"/>
</dbReference>
<dbReference type="Pfam" id="PF01722">
    <property type="entry name" value="BolA"/>
    <property type="match status" value="1"/>
</dbReference>
<dbReference type="Gene3D" id="3.30.300.90">
    <property type="entry name" value="BolA-like"/>
    <property type="match status" value="1"/>
</dbReference>
<dbReference type="EMBL" id="KZ155838">
    <property type="protein sequence ID" value="OUS42447.1"/>
    <property type="molecule type" value="Genomic_DNA"/>
</dbReference>
<accession>A0A1Y5I179</accession>
<dbReference type="Proteomes" id="UP000195557">
    <property type="component" value="Unassembled WGS sequence"/>
</dbReference>
<dbReference type="InterPro" id="IPR014123">
    <property type="entry name" value="Superoxide_dismutase_Ni-type"/>
</dbReference>
<name>A0A1Y5I179_OSTTA</name>
<protein>
    <submittedName>
        <fullName evidence="1">Bola-like protein-domain-containing protein</fullName>
    </submittedName>
</protein>
<gene>
    <name evidence="1" type="ORF">BE221DRAFT_62857</name>
</gene>
<dbReference type="InterPro" id="IPR002634">
    <property type="entry name" value="BolA"/>
</dbReference>
<proteinExistence type="predicted"/>